<evidence type="ECO:0000313" key="5">
    <source>
        <dbReference type="Proteomes" id="UP000242146"/>
    </source>
</evidence>
<dbReference type="EMBL" id="MCGT01000060">
    <property type="protein sequence ID" value="ORX42918.1"/>
    <property type="molecule type" value="Genomic_DNA"/>
</dbReference>
<evidence type="ECO:0000313" key="4">
    <source>
        <dbReference type="EMBL" id="ORX42918.1"/>
    </source>
</evidence>
<proteinExistence type="predicted"/>
<name>A0A1X2G2S2_9FUNG</name>
<feature type="domain" description="C2H2-type" evidence="3">
    <location>
        <begin position="33"/>
        <end position="60"/>
    </location>
</feature>
<protein>
    <recommendedName>
        <fullName evidence="3">C2H2-type domain-containing protein</fullName>
    </recommendedName>
</protein>
<evidence type="ECO:0000256" key="1">
    <source>
        <dbReference type="PROSITE-ProRule" id="PRU00042"/>
    </source>
</evidence>
<reference evidence="4 5" key="1">
    <citation type="submission" date="2016-07" db="EMBL/GenBank/DDBJ databases">
        <title>Pervasive Adenine N6-methylation of Active Genes in Fungi.</title>
        <authorList>
            <consortium name="DOE Joint Genome Institute"/>
            <person name="Mondo S.J."/>
            <person name="Dannebaum R.O."/>
            <person name="Kuo R.C."/>
            <person name="Labutti K."/>
            <person name="Haridas S."/>
            <person name="Kuo A."/>
            <person name="Salamov A."/>
            <person name="Ahrendt S.R."/>
            <person name="Lipzen A."/>
            <person name="Sullivan W."/>
            <person name="Andreopoulos W.B."/>
            <person name="Clum A."/>
            <person name="Lindquist E."/>
            <person name="Daum C."/>
            <person name="Ramamoorthy G.K."/>
            <person name="Gryganskyi A."/>
            <person name="Culley D."/>
            <person name="Magnuson J.K."/>
            <person name="James T.Y."/>
            <person name="O'Malley M.A."/>
            <person name="Stajich J.E."/>
            <person name="Spatafora J.W."/>
            <person name="Visel A."/>
            <person name="Grigoriev I.V."/>
        </authorList>
    </citation>
    <scope>NUCLEOTIDE SEQUENCE [LARGE SCALE GENOMIC DNA]</scope>
    <source>
        <strain evidence="4 5">NRRL 3301</strain>
    </source>
</reference>
<dbReference type="InterPro" id="IPR013087">
    <property type="entry name" value="Znf_C2H2_type"/>
</dbReference>
<feature type="compositionally biased region" description="Low complexity" evidence="2">
    <location>
        <begin position="289"/>
        <end position="311"/>
    </location>
</feature>
<keyword evidence="1" id="KW-0863">Zinc-finger</keyword>
<dbReference type="Proteomes" id="UP000242146">
    <property type="component" value="Unassembled WGS sequence"/>
</dbReference>
<dbReference type="AlphaFoldDB" id="A0A1X2G2S2"/>
<dbReference type="GO" id="GO:0008270">
    <property type="term" value="F:zinc ion binding"/>
    <property type="evidence" value="ECO:0007669"/>
    <property type="project" value="UniProtKB-KW"/>
</dbReference>
<feature type="region of interest" description="Disordered" evidence="2">
    <location>
        <begin position="277"/>
        <end position="311"/>
    </location>
</feature>
<keyword evidence="1" id="KW-0479">Metal-binding</keyword>
<keyword evidence="5" id="KW-1185">Reference proteome</keyword>
<comment type="caution">
    <text evidence="4">The sequence shown here is derived from an EMBL/GenBank/DDBJ whole genome shotgun (WGS) entry which is preliminary data.</text>
</comment>
<gene>
    <name evidence="4" type="ORF">DM01DRAFT_1378926</name>
</gene>
<accession>A0A1X2G2S2</accession>
<dbReference type="PROSITE" id="PS50157">
    <property type="entry name" value="ZINC_FINGER_C2H2_2"/>
    <property type="match status" value="1"/>
</dbReference>
<organism evidence="4 5">
    <name type="scientific">Hesseltinella vesiculosa</name>
    <dbReference type="NCBI Taxonomy" id="101127"/>
    <lineage>
        <taxon>Eukaryota</taxon>
        <taxon>Fungi</taxon>
        <taxon>Fungi incertae sedis</taxon>
        <taxon>Mucoromycota</taxon>
        <taxon>Mucoromycotina</taxon>
        <taxon>Mucoromycetes</taxon>
        <taxon>Mucorales</taxon>
        <taxon>Cunninghamellaceae</taxon>
        <taxon>Hesseltinella</taxon>
    </lineage>
</organism>
<evidence type="ECO:0000259" key="3">
    <source>
        <dbReference type="PROSITE" id="PS50157"/>
    </source>
</evidence>
<dbReference type="OrthoDB" id="2290457at2759"/>
<keyword evidence="1" id="KW-0862">Zinc</keyword>
<evidence type="ECO:0000256" key="2">
    <source>
        <dbReference type="SAM" id="MobiDB-lite"/>
    </source>
</evidence>
<sequence>MHTIDLPIDTGRLKSSQTITFVKAPTPNSDTRLLCFVCKSMFTSKVDLREHFNAHVAEQEPRPLSRHRSPARKPKRPYKVLSDNIPFPETVEEKWCVDELQVSDTLLKVREQVAKKNKLNKALTDAELLALDHVYVFSGDQRDSTSGFTLGQHTLILESIDMMNENDINVKFLTPWCSQLAVLDKPSWRKVKTATKTFSMDALNSSDPNELLAADALDNLAGRLIRREESRLMLEDSFAHKYLDTLFDPVFGSQPGLSSDWANGPLLHKKRKWQACDADDEDDSGSGTGDNDFTTSSDGSNSSGSINANDGQMCDGMDDGCHYTYKPDWAVFAESQQSTAPVAVLELKVTYKRNPNQMTDFVKMARQMKLMLHELIYLGVQQPRTFGILVEGQHLRTFAMDLQFSGIYRMVQLNHVDLCLAMSQMTMFPSVFASLVKLKDMIVRVAEAIEQNDIARQLGDRMHPSVPLAWLRPNATFALRTESRQ</sequence>
<dbReference type="PROSITE" id="PS00028">
    <property type="entry name" value="ZINC_FINGER_C2H2_1"/>
    <property type="match status" value="1"/>
</dbReference>